<proteinExistence type="predicted"/>
<evidence type="ECO:0000313" key="1">
    <source>
        <dbReference type="EMBL" id="KAF2641377.1"/>
    </source>
</evidence>
<sequence length="162" mass="17429">MIPARHSPASEGWGSPEYGALDAVASERCVDANIQPLHANISTTWPHPITSVHVPTANAQGQTPSQNRSTESHNVRESLFDRGFSGHSGPPPLEAHPASPKVYLSPPNPTRWELERVVCCFKIACAAVPRAAWDLSPPNPFLFLLLVTPEKTRTTPGAAIGL</sequence>
<accession>A0A6A6S206</accession>
<dbReference type="AlphaFoldDB" id="A0A6A6S206"/>
<name>A0A6A6S206_9PLEO</name>
<keyword evidence="2" id="KW-1185">Reference proteome</keyword>
<reference evidence="1" key="1">
    <citation type="journal article" date="2020" name="Stud. Mycol.">
        <title>101 Dothideomycetes genomes: a test case for predicting lifestyles and emergence of pathogens.</title>
        <authorList>
            <person name="Haridas S."/>
            <person name="Albert R."/>
            <person name="Binder M."/>
            <person name="Bloem J."/>
            <person name="Labutti K."/>
            <person name="Salamov A."/>
            <person name="Andreopoulos B."/>
            <person name="Baker S."/>
            <person name="Barry K."/>
            <person name="Bills G."/>
            <person name="Bluhm B."/>
            <person name="Cannon C."/>
            <person name="Castanera R."/>
            <person name="Culley D."/>
            <person name="Daum C."/>
            <person name="Ezra D."/>
            <person name="Gonzalez J."/>
            <person name="Henrissat B."/>
            <person name="Kuo A."/>
            <person name="Liang C."/>
            <person name="Lipzen A."/>
            <person name="Lutzoni F."/>
            <person name="Magnuson J."/>
            <person name="Mondo S."/>
            <person name="Nolan M."/>
            <person name="Ohm R."/>
            <person name="Pangilinan J."/>
            <person name="Park H.-J."/>
            <person name="Ramirez L."/>
            <person name="Alfaro M."/>
            <person name="Sun H."/>
            <person name="Tritt A."/>
            <person name="Yoshinaga Y."/>
            <person name="Zwiers L.-H."/>
            <person name="Turgeon B."/>
            <person name="Goodwin S."/>
            <person name="Spatafora J."/>
            <person name="Crous P."/>
            <person name="Grigoriev I."/>
        </authorList>
    </citation>
    <scope>NUCLEOTIDE SEQUENCE</scope>
    <source>
        <strain evidence="1">CBS 473.64</strain>
    </source>
</reference>
<dbReference type="Proteomes" id="UP000799753">
    <property type="component" value="Unassembled WGS sequence"/>
</dbReference>
<organism evidence="1 2">
    <name type="scientific">Massarina eburnea CBS 473.64</name>
    <dbReference type="NCBI Taxonomy" id="1395130"/>
    <lineage>
        <taxon>Eukaryota</taxon>
        <taxon>Fungi</taxon>
        <taxon>Dikarya</taxon>
        <taxon>Ascomycota</taxon>
        <taxon>Pezizomycotina</taxon>
        <taxon>Dothideomycetes</taxon>
        <taxon>Pleosporomycetidae</taxon>
        <taxon>Pleosporales</taxon>
        <taxon>Massarineae</taxon>
        <taxon>Massarinaceae</taxon>
        <taxon>Massarina</taxon>
    </lineage>
</organism>
<evidence type="ECO:0000313" key="2">
    <source>
        <dbReference type="Proteomes" id="UP000799753"/>
    </source>
</evidence>
<gene>
    <name evidence="1" type="ORF">P280DRAFT_469007</name>
</gene>
<protein>
    <submittedName>
        <fullName evidence="1">Uncharacterized protein</fullName>
    </submittedName>
</protein>
<dbReference type="EMBL" id="MU006783">
    <property type="protein sequence ID" value="KAF2641377.1"/>
    <property type="molecule type" value="Genomic_DNA"/>
</dbReference>